<sequence length="130" mass="15317">MFFIGVFGIENKNEEIVTLNNLSCKRCNKAIDGKLIKNFDFFHFFFIPLFKWNETYYITCESCNMLYNISKEKGKAIEKGEDVNITYWDLQEMENDFYNDDYSSKDICPTCGLSLDKSFKYCPNCGQHIK</sequence>
<dbReference type="AlphaFoldDB" id="A0A1I1JHM4"/>
<name>A0A1I1JHM4_9CLOT</name>
<evidence type="ECO:0000313" key="3">
    <source>
        <dbReference type="Proteomes" id="UP000199263"/>
    </source>
</evidence>
<evidence type="ECO:0000259" key="1">
    <source>
        <dbReference type="Pfam" id="PF17032"/>
    </source>
</evidence>
<dbReference type="STRING" id="119641.SAMN05421842_10413"/>
<keyword evidence="3" id="KW-1185">Reference proteome</keyword>
<protein>
    <submittedName>
        <fullName evidence="2">Zinc-ribbon family protein</fullName>
    </submittedName>
</protein>
<dbReference type="InterPro" id="IPR053281">
    <property type="entry name" value="Double_zinc_ribbon"/>
</dbReference>
<proteinExistence type="predicted"/>
<organism evidence="2 3">
    <name type="scientific">Clostridium uliginosum</name>
    <dbReference type="NCBI Taxonomy" id="119641"/>
    <lineage>
        <taxon>Bacteria</taxon>
        <taxon>Bacillati</taxon>
        <taxon>Bacillota</taxon>
        <taxon>Clostridia</taxon>
        <taxon>Eubacteriales</taxon>
        <taxon>Clostridiaceae</taxon>
        <taxon>Clostridium</taxon>
    </lineage>
</organism>
<dbReference type="Proteomes" id="UP000199263">
    <property type="component" value="Unassembled WGS sequence"/>
</dbReference>
<dbReference type="EMBL" id="FOMG01000004">
    <property type="protein sequence ID" value="SFC47462.1"/>
    <property type="molecule type" value="Genomic_DNA"/>
</dbReference>
<feature type="domain" description="Zinc-ribbon 15" evidence="1">
    <location>
        <begin position="23"/>
        <end position="126"/>
    </location>
</feature>
<gene>
    <name evidence="2" type="ORF">SAMN05421842_10413</name>
</gene>
<dbReference type="InterPro" id="IPR031493">
    <property type="entry name" value="Zinc_ribbon_15"/>
</dbReference>
<dbReference type="RefSeq" id="WP_090088971.1">
    <property type="nucleotide sequence ID" value="NZ_FOMG01000004.1"/>
</dbReference>
<evidence type="ECO:0000313" key="2">
    <source>
        <dbReference type="EMBL" id="SFC47462.1"/>
    </source>
</evidence>
<dbReference type="Pfam" id="PF17032">
    <property type="entry name" value="Zn_ribbon_15"/>
    <property type="match status" value="1"/>
</dbReference>
<dbReference type="PANTHER" id="PTHR36718:SF1">
    <property type="entry name" value="DOUBLE ZINC RIBBON PROTEIN MJ0416"/>
    <property type="match status" value="1"/>
</dbReference>
<dbReference type="PANTHER" id="PTHR36718">
    <property type="entry name" value="OS05G0435400 PROTEIN"/>
    <property type="match status" value="1"/>
</dbReference>
<accession>A0A1I1JHM4</accession>
<reference evidence="2 3" key="1">
    <citation type="submission" date="2016-10" db="EMBL/GenBank/DDBJ databases">
        <authorList>
            <person name="de Groot N.N."/>
        </authorList>
    </citation>
    <scope>NUCLEOTIDE SEQUENCE [LARGE SCALE GENOMIC DNA]</scope>
    <source>
        <strain evidence="2 3">DSM 12992</strain>
    </source>
</reference>
<dbReference type="OrthoDB" id="4377018at2"/>